<dbReference type="SUPFAM" id="SSF46785">
    <property type="entry name" value="Winged helix' DNA-binding domain"/>
    <property type="match status" value="1"/>
</dbReference>
<dbReference type="InterPro" id="IPR057727">
    <property type="entry name" value="WCX_dom"/>
</dbReference>
<dbReference type="AlphaFoldDB" id="A0A917H179"/>
<dbReference type="InterPro" id="IPR051534">
    <property type="entry name" value="CBASS_pafABC_assoc_protein"/>
</dbReference>
<dbReference type="PANTHER" id="PTHR34580">
    <property type="match status" value="1"/>
</dbReference>
<evidence type="ECO:0000259" key="3">
    <source>
        <dbReference type="PROSITE" id="PS51000"/>
    </source>
</evidence>
<dbReference type="GO" id="GO:0003700">
    <property type="term" value="F:DNA-binding transcription factor activity"/>
    <property type="evidence" value="ECO:0007669"/>
    <property type="project" value="InterPro"/>
</dbReference>
<comment type="caution">
    <text evidence="4">The sequence shown here is derived from an EMBL/GenBank/DDBJ whole genome shotgun (WGS) entry which is preliminary data.</text>
</comment>
<dbReference type="InterPro" id="IPR036390">
    <property type="entry name" value="WH_DNA-bd_sf"/>
</dbReference>
<feature type="domain" description="HTH deoR-type" evidence="3">
    <location>
        <begin position="2"/>
        <end position="57"/>
    </location>
</feature>
<dbReference type="InterPro" id="IPR001034">
    <property type="entry name" value="DeoR_HTH"/>
</dbReference>
<gene>
    <name evidence="4" type="ORF">GCM10010918_17930</name>
</gene>
<dbReference type="Pfam" id="PF13280">
    <property type="entry name" value="WYL"/>
    <property type="match status" value="1"/>
</dbReference>
<evidence type="ECO:0000256" key="1">
    <source>
        <dbReference type="ARBA" id="ARBA00023015"/>
    </source>
</evidence>
<dbReference type="EMBL" id="BMHY01000003">
    <property type="protein sequence ID" value="GGG64291.1"/>
    <property type="molecule type" value="Genomic_DNA"/>
</dbReference>
<dbReference type="InterPro" id="IPR036388">
    <property type="entry name" value="WH-like_DNA-bd_sf"/>
</dbReference>
<accession>A0A917H179</accession>
<protein>
    <submittedName>
        <fullName evidence="4">DeoR family transcriptional regulator</fullName>
    </submittedName>
</protein>
<keyword evidence="5" id="KW-1185">Reference proteome</keyword>
<dbReference type="Gene3D" id="1.10.10.10">
    <property type="entry name" value="Winged helix-like DNA-binding domain superfamily/Winged helix DNA-binding domain"/>
    <property type="match status" value="1"/>
</dbReference>
<reference evidence="4 5" key="1">
    <citation type="journal article" date="2014" name="Int. J. Syst. Evol. Microbiol.">
        <title>Complete genome sequence of Corynebacterium casei LMG S-19264T (=DSM 44701T), isolated from a smear-ripened cheese.</title>
        <authorList>
            <consortium name="US DOE Joint Genome Institute (JGI-PGF)"/>
            <person name="Walter F."/>
            <person name="Albersmeier A."/>
            <person name="Kalinowski J."/>
            <person name="Ruckert C."/>
        </authorList>
    </citation>
    <scope>NUCLEOTIDE SEQUENCE [LARGE SCALE GENOMIC DNA]</scope>
    <source>
        <strain evidence="4 5">CGMCC 1.15286</strain>
    </source>
</reference>
<dbReference type="InterPro" id="IPR013196">
    <property type="entry name" value="HTH_11"/>
</dbReference>
<dbReference type="PIRSF" id="PIRSF016838">
    <property type="entry name" value="PafC"/>
    <property type="match status" value="1"/>
</dbReference>
<dbReference type="InterPro" id="IPR028349">
    <property type="entry name" value="PafC-like"/>
</dbReference>
<dbReference type="Proteomes" id="UP000600247">
    <property type="component" value="Unassembled WGS sequence"/>
</dbReference>
<dbReference type="InterPro" id="IPR026881">
    <property type="entry name" value="WYL_dom"/>
</dbReference>
<proteinExistence type="predicted"/>
<sequence>MKLERLISMIYMLLNNEVISASALADKYEVSQRTIYRDIEAISAAGIPVVSYQGVNGGYGIIDSYKMDKSLLNAYDAETLITVLSGLSTVFEDEQAMDTVRKLQTIQRDNANPVLNLEMGGHPLYNQLLRDLREAITRRTVIQFDYISWKNERTKRSVEPASLKFRRQAWYLYGFCRERNNFREFKLSRISDMKVLAEHFQRRVELPPVERDPYQRNEGAESVDVLLRFTKRSLALALDHFNNQERTYHEDGSMTIKLQLRDADNTKWLIRVLLSFGEDAEIIEPASLRQELKMTLGKMMQIYSDEV</sequence>
<organism evidence="4 5">
    <name type="scientific">Paenibacillus radicis</name>
    <name type="common">ex Gao et al. 2016</name>
    <dbReference type="NCBI Taxonomy" id="1737354"/>
    <lineage>
        <taxon>Bacteria</taxon>
        <taxon>Bacillati</taxon>
        <taxon>Bacillota</taxon>
        <taxon>Bacilli</taxon>
        <taxon>Bacillales</taxon>
        <taxon>Paenibacillaceae</taxon>
        <taxon>Paenibacillus</taxon>
    </lineage>
</organism>
<dbReference type="PROSITE" id="PS51000">
    <property type="entry name" value="HTH_DEOR_2"/>
    <property type="match status" value="1"/>
</dbReference>
<keyword evidence="2" id="KW-0804">Transcription</keyword>
<dbReference type="RefSeq" id="WP_188888612.1">
    <property type="nucleotide sequence ID" value="NZ_BMHY01000003.1"/>
</dbReference>
<keyword evidence="1" id="KW-0805">Transcription regulation</keyword>
<evidence type="ECO:0000313" key="4">
    <source>
        <dbReference type="EMBL" id="GGG64291.1"/>
    </source>
</evidence>
<dbReference type="Pfam" id="PF25583">
    <property type="entry name" value="WCX"/>
    <property type="match status" value="1"/>
</dbReference>
<dbReference type="PROSITE" id="PS52050">
    <property type="entry name" value="WYL"/>
    <property type="match status" value="1"/>
</dbReference>
<name>A0A917H179_9BACL</name>
<dbReference type="Pfam" id="PF08279">
    <property type="entry name" value="HTH_11"/>
    <property type="match status" value="1"/>
</dbReference>
<dbReference type="PANTHER" id="PTHR34580:SF1">
    <property type="entry name" value="PROTEIN PAFC"/>
    <property type="match status" value="1"/>
</dbReference>
<evidence type="ECO:0000256" key="2">
    <source>
        <dbReference type="ARBA" id="ARBA00023163"/>
    </source>
</evidence>
<evidence type="ECO:0000313" key="5">
    <source>
        <dbReference type="Proteomes" id="UP000600247"/>
    </source>
</evidence>